<organism evidence="2">
    <name type="scientific">Blastobotrys adeninivorans</name>
    <name type="common">Yeast</name>
    <name type="synonym">Arxula adeninivorans</name>
    <dbReference type="NCBI Taxonomy" id="409370"/>
    <lineage>
        <taxon>Eukaryota</taxon>
        <taxon>Fungi</taxon>
        <taxon>Dikarya</taxon>
        <taxon>Ascomycota</taxon>
        <taxon>Saccharomycotina</taxon>
        <taxon>Dipodascomycetes</taxon>
        <taxon>Dipodascales</taxon>
        <taxon>Trichomonascaceae</taxon>
        <taxon>Blastobotrys</taxon>
    </lineage>
</organism>
<dbReference type="PhylomeDB" id="A0A060TCS9"/>
<keyword evidence="1" id="KW-1133">Transmembrane helix</keyword>
<evidence type="ECO:0000256" key="1">
    <source>
        <dbReference type="SAM" id="Phobius"/>
    </source>
</evidence>
<feature type="transmembrane region" description="Helical" evidence="1">
    <location>
        <begin position="12"/>
        <end position="32"/>
    </location>
</feature>
<keyword evidence="1" id="KW-0472">Membrane</keyword>
<dbReference type="EMBL" id="HG937694">
    <property type="protein sequence ID" value="CDP38738.1"/>
    <property type="molecule type" value="Genomic_DNA"/>
</dbReference>
<feature type="transmembrane region" description="Helical" evidence="1">
    <location>
        <begin position="171"/>
        <end position="201"/>
    </location>
</feature>
<feature type="transmembrane region" description="Helical" evidence="1">
    <location>
        <begin position="78"/>
        <end position="98"/>
    </location>
</feature>
<dbReference type="PANTHER" id="PTHR34391">
    <property type="entry name" value="UPF0658 GOLGI APPARATUS MEMBRANE PROTEIN C1952.10C-RELATED"/>
    <property type="match status" value="1"/>
</dbReference>
<protein>
    <submittedName>
        <fullName evidence="2">ARAD1D41360p</fullName>
    </submittedName>
</protein>
<dbReference type="GO" id="GO:0005794">
    <property type="term" value="C:Golgi apparatus"/>
    <property type="evidence" value="ECO:0007669"/>
    <property type="project" value="TreeGrafter"/>
</dbReference>
<evidence type="ECO:0000313" key="2">
    <source>
        <dbReference type="EMBL" id="CDP38738.1"/>
    </source>
</evidence>
<feature type="transmembrane region" description="Helical" evidence="1">
    <location>
        <begin position="272"/>
        <end position="293"/>
    </location>
</feature>
<reference evidence="2" key="2">
    <citation type="submission" date="2014-06" db="EMBL/GenBank/DDBJ databases">
        <title>The complete genome of Blastobotrys (Arxula) adeninivorans LS3 - a yeast of biotechnological interest.</title>
        <authorList>
            <person name="Kunze G."/>
            <person name="Gaillardin C."/>
            <person name="Czernicka M."/>
            <person name="Durrens P."/>
            <person name="Martin T."/>
            <person name="Boer E."/>
            <person name="Gabaldon T."/>
            <person name="Cruz J."/>
            <person name="Talla E."/>
            <person name="Marck C."/>
            <person name="Goffeau A."/>
            <person name="Barbe V."/>
            <person name="Baret P."/>
            <person name="Baronian K."/>
            <person name="Beier S."/>
            <person name="Bleykasten C."/>
            <person name="Bode R."/>
            <person name="Casaregola S."/>
            <person name="Despons L."/>
            <person name="Fairhead C."/>
            <person name="Giersberg M."/>
            <person name="Gierski P."/>
            <person name="Hahnel U."/>
            <person name="Hartmann A."/>
            <person name="Jankowska D."/>
            <person name="Jubin C."/>
            <person name="Jung P."/>
            <person name="Lafontaine I."/>
            <person name="Leh-Louis V."/>
            <person name="Lemaire M."/>
            <person name="Marcet-Houben M."/>
            <person name="Mascher M."/>
            <person name="Morel G."/>
            <person name="Richard G.-F."/>
            <person name="Riechen J."/>
            <person name="Sacerdot C."/>
            <person name="Sarkar A."/>
            <person name="Savel G."/>
            <person name="Schacherer J."/>
            <person name="Sherman D."/>
            <person name="Straub M.-L."/>
            <person name="Stein N."/>
            <person name="Thierry A."/>
            <person name="Trautwein-Schult A."/>
            <person name="Westhof E."/>
            <person name="Worch S."/>
            <person name="Dujon B."/>
            <person name="Souciet J.-L."/>
            <person name="Wincker P."/>
            <person name="Scholz U."/>
            <person name="Neuveglise N."/>
        </authorList>
    </citation>
    <scope>NUCLEOTIDE SEQUENCE</scope>
    <source>
        <strain evidence="2">LS3</strain>
    </source>
</reference>
<keyword evidence="1" id="KW-0812">Transmembrane</keyword>
<sequence>MLGLPPGRWSKPLFATVVVTAVVVLAFLAYIFATFQGNVMPGAPDGDDSHTIPTYLALFIFAEVYQVVVCWEALRNRNIIQLIGLCLFQCMMLVYAAIQYDQIRNVIADLFQSKYYSLNQWPVMKSLVIAIPCVLGASTLLLGFLTYKAYQEFGWAIYKYVGADISLRRKYVCFLIFITLLKYDFFFFLGFTIQFLVIVLNVKDVEFALTVVVIPVTIAILYLALVFVKRENRFAMGGVIVVLFAGLAYFLFKLVRMYQPSQEYKYIATRKTLTTFAVITIVLLCATIVNAFVCIKNFGSGLREVIAKDSGGYEEEKYPLNEVGPRPRMTIE</sequence>
<proteinExistence type="predicted"/>
<feature type="transmembrane region" description="Helical" evidence="1">
    <location>
        <begin position="207"/>
        <end position="227"/>
    </location>
</feature>
<accession>A0A060TCS9</accession>
<dbReference type="PANTHER" id="PTHR34391:SF1">
    <property type="entry name" value="UPF0658 GOLGI APPARATUS MEMBRANE PROTEIN C1952.10C-RELATED"/>
    <property type="match status" value="1"/>
</dbReference>
<feature type="transmembrane region" description="Helical" evidence="1">
    <location>
        <begin position="52"/>
        <end position="71"/>
    </location>
</feature>
<name>A0A060TCS9_BLAAD</name>
<gene>
    <name evidence="2" type="ORF">GNLVRS02_ARAD1D41360g</name>
</gene>
<dbReference type="InterPro" id="IPR040410">
    <property type="entry name" value="UPF0658_Golgi"/>
</dbReference>
<reference evidence="2" key="1">
    <citation type="submission" date="2014-02" db="EMBL/GenBank/DDBJ databases">
        <authorList>
            <person name="Genoscope - CEA"/>
        </authorList>
    </citation>
    <scope>NUCLEOTIDE SEQUENCE</scope>
    <source>
        <strain evidence="2">LS3</strain>
    </source>
</reference>
<feature type="transmembrane region" description="Helical" evidence="1">
    <location>
        <begin position="234"/>
        <end position="252"/>
    </location>
</feature>
<feature type="transmembrane region" description="Helical" evidence="1">
    <location>
        <begin position="127"/>
        <end position="150"/>
    </location>
</feature>
<dbReference type="AlphaFoldDB" id="A0A060TCS9"/>